<gene>
    <name evidence="1" type="ORF">M6B38_114710</name>
</gene>
<keyword evidence="2" id="KW-1185">Reference proteome</keyword>
<name>A0AAX6IBS0_IRIPA</name>
<protein>
    <submittedName>
        <fullName evidence="1">Uncharacterized protein</fullName>
    </submittedName>
</protein>
<sequence>MAKISTQRKSSSG</sequence>
<organism evidence="1 2">
    <name type="scientific">Iris pallida</name>
    <name type="common">Sweet iris</name>
    <dbReference type="NCBI Taxonomy" id="29817"/>
    <lineage>
        <taxon>Eukaryota</taxon>
        <taxon>Viridiplantae</taxon>
        <taxon>Streptophyta</taxon>
        <taxon>Embryophyta</taxon>
        <taxon>Tracheophyta</taxon>
        <taxon>Spermatophyta</taxon>
        <taxon>Magnoliopsida</taxon>
        <taxon>Liliopsida</taxon>
        <taxon>Asparagales</taxon>
        <taxon>Iridaceae</taxon>
        <taxon>Iridoideae</taxon>
        <taxon>Irideae</taxon>
        <taxon>Iris</taxon>
    </lineage>
</organism>
<accession>A0AAX6IBS0</accession>
<proteinExistence type="predicted"/>
<evidence type="ECO:0000313" key="2">
    <source>
        <dbReference type="Proteomes" id="UP001140949"/>
    </source>
</evidence>
<reference evidence="1" key="1">
    <citation type="journal article" date="2023" name="GigaByte">
        <title>Genome assembly of the bearded iris, Iris pallida Lam.</title>
        <authorList>
            <person name="Bruccoleri R.E."/>
            <person name="Oakeley E.J."/>
            <person name="Faust A.M.E."/>
            <person name="Altorfer M."/>
            <person name="Dessus-Babus S."/>
            <person name="Burckhardt D."/>
            <person name="Oertli M."/>
            <person name="Naumann U."/>
            <person name="Petersen F."/>
            <person name="Wong J."/>
        </authorList>
    </citation>
    <scope>NUCLEOTIDE SEQUENCE</scope>
    <source>
        <strain evidence="1">GSM-AAB239-AS_SAM_17_03QT</strain>
    </source>
</reference>
<dbReference type="EMBL" id="JANAVB010002600">
    <property type="protein sequence ID" value="KAJ6850760.1"/>
    <property type="molecule type" value="Genomic_DNA"/>
</dbReference>
<dbReference type="Proteomes" id="UP001140949">
    <property type="component" value="Unassembled WGS sequence"/>
</dbReference>
<comment type="caution">
    <text evidence="1">The sequence shown here is derived from an EMBL/GenBank/DDBJ whole genome shotgun (WGS) entry which is preliminary data.</text>
</comment>
<reference evidence="1" key="2">
    <citation type="submission" date="2023-04" db="EMBL/GenBank/DDBJ databases">
        <authorList>
            <person name="Bruccoleri R.E."/>
            <person name="Oakeley E.J."/>
            <person name="Faust A.-M."/>
            <person name="Dessus-Babus S."/>
            <person name="Altorfer M."/>
            <person name="Burckhardt D."/>
            <person name="Oertli M."/>
            <person name="Naumann U."/>
            <person name="Petersen F."/>
            <person name="Wong J."/>
        </authorList>
    </citation>
    <scope>NUCLEOTIDE SEQUENCE</scope>
    <source>
        <strain evidence="1">GSM-AAB239-AS_SAM_17_03QT</strain>
        <tissue evidence="1">Leaf</tissue>
    </source>
</reference>
<evidence type="ECO:0000313" key="1">
    <source>
        <dbReference type="EMBL" id="KAJ6850760.1"/>
    </source>
</evidence>